<organism evidence="1 2">
    <name type="scientific">Grimontia indica</name>
    <dbReference type="NCBI Taxonomy" id="1056512"/>
    <lineage>
        <taxon>Bacteria</taxon>
        <taxon>Pseudomonadati</taxon>
        <taxon>Pseudomonadota</taxon>
        <taxon>Gammaproteobacteria</taxon>
        <taxon>Vibrionales</taxon>
        <taxon>Vibrionaceae</taxon>
        <taxon>Grimontia</taxon>
    </lineage>
</organism>
<accession>R1IM42</accession>
<gene>
    <name evidence="1" type="ORF">D515_02704</name>
</gene>
<comment type="caution">
    <text evidence="1">The sequence shown here is derived from an EMBL/GenBank/DDBJ whole genome shotgun (WGS) entry which is preliminary data.</text>
</comment>
<keyword evidence="2" id="KW-1185">Reference proteome</keyword>
<dbReference type="Proteomes" id="UP000011223">
    <property type="component" value="Unassembled WGS sequence"/>
</dbReference>
<protein>
    <submittedName>
        <fullName evidence="1">Uncharacterized protein</fullName>
    </submittedName>
</protein>
<name>R1IM42_9GAMM</name>
<evidence type="ECO:0000313" key="1">
    <source>
        <dbReference type="EMBL" id="EOD78542.1"/>
    </source>
</evidence>
<sequence length="38" mass="4384">MGSRTSTDSVLMKTMFLVLLFFAWQYFLSNALGEIDIH</sequence>
<dbReference type="EMBL" id="ANFM02000031">
    <property type="protein sequence ID" value="EOD78542.1"/>
    <property type="molecule type" value="Genomic_DNA"/>
</dbReference>
<proteinExistence type="predicted"/>
<dbReference type="AlphaFoldDB" id="R1IM42"/>
<evidence type="ECO:0000313" key="2">
    <source>
        <dbReference type="Proteomes" id="UP000011223"/>
    </source>
</evidence>
<reference evidence="1 2" key="1">
    <citation type="journal article" date="2014" name="PLoS ONE">
        <title>Grimontia indica AK16(T), sp. nov., Isolated from a Seawater Sample Reports the Presence of Pathogenic Genes Similar to Vibrio Genus.</title>
        <authorList>
            <person name="Singh A."/>
            <person name="Vaidya B."/>
            <person name="Khatri I."/>
            <person name="Srinivas T.N."/>
            <person name="Subramanian S."/>
            <person name="Korpole S."/>
            <person name="Pinnaka A.K."/>
        </authorList>
    </citation>
    <scope>NUCLEOTIDE SEQUENCE [LARGE SCALE GENOMIC DNA]</scope>
    <source>
        <strain evidence="1 2">AK16</strain>
    </source>
</reference>